<keyword evidence="3" id="KW-0520">NAD</keyword>
<comment type="caution">
    <text evidence="5">The sequence shown here is derived from an EMBL/GenBank/DDBJ whole genome shotgun (WGS) entry which is preliminary data.</text>
</comment>
<dbReference type="PANTHER" id="PTHR24321">
    <property type="entry name" value="DEHYDROGENASES, SHORT CHAIN"/>
    <property type="match status" value="1"/>
</dbReference>
<reference evidence="5" key="1">
    <citation type="submission" date="2014-06" db="EMBL/GenBank/DDBJ databases">
        <title>Key roles for freshwater Actinobacteria revealed by deep metagenomic sequencing.</title>
        <authorList>
            <person name="Ghai R."/>
            <person name="Mizuno C.M."/>
            <person name="Picazo A."/>
            <person name="Camacho A."/>
            <person name="Rodriguez-Valera F."/>
        </authorList>
    </citation>
    <scope>NUCLEOTIDE SEQUENCE</scope>
</reference>
<dbReference type="InterPro" id="IPR002347">
    <property type="entry name" value="SDR_fam"/>
</dbReference>
<evidence type="ECO:0000259" key="4">
    <source>
        <dbReference type="SMART" id="SM00822"/>
    </source>
</evidence>
<gene>
    <name evidence="5" type="ORF">GM51_0970</name>
</gene>
<dbReference type="InterPro" id="IPR020904">
    <property type="entry name" value="Sc_DH/Rdtase_CS"/>
</dbReference>
<dbReference type="AlphaFoldDB" id="A0A094QH13"/>
<feature type="domain" description="Ketoreductase" evidence="4">
    <location>
        <begin position="8"/>
        <end position="190"/>
    </location>
</feature>
<dbReference type="Gene3D" id="3.40.50.720">
    <property type="entry name" value="NAD(P)-binding Rossmann-like Domain"/>
    <property type="match status" value="1"/>
</dbReference>
<name>A0A094QH13_9ZZZZ</name>
<dbReference type="PRINTS" id="PR00080">
    <property type="entry name" value="SDRFAMILY"/>
</dbReference>
<dbReference type="PANTHER" id="PTHR24321:SF8">
    <property type="entry name" value="ESTRADIOL 17-BETA-DEHYDROGENASE 8-RELATED"/>
    <property type="match status" value="1"/>
</dbReference>
<dbReference type="SUPFAM" id="SSF51735">
    <property type="entry name" value="NAD(P)-binding Rossmann-fold domains"/>
    <property type="match status" value="1"/>
</dbReference>
<proteinExistence type="inferred from homology"/>
<sequence length="264" mass="27057">MPIEMTGKNVIVTGAGGGIGRATCLKLAESGANLVLVDRDEKLVASTKDAVDKLGVKSIVVIADVTSEKDVKNYVDQAASAFGTIDGFFNNAGIEGVLSPTAEVSFADWSKVISVNLHGVFLGLRYVLPVMRKQKSGSVVCTGSIASSLGLPLTVAYNAAKHGVAGIVRTASTEEAASGIRVNAVAPGFINTRMFQDIAGTLLPDMEKNEAAKTAGSSAPIGRLGEPGEVANVVRFLLSDDASFVTGSVYAVDGGVTATYATGS</sequence>
<dbReference type="InterPro" id="IPR036291">
    <property type="entry name" value="NAD(P)-bd_dom_sf"/>
</dbReference>
<keyword evidence="2" id="KW-0560">Oxidoreductase</keyword>
<dbReference type="FunFam" id="3.40.50.720:FF:000084">
    <property type="entry name" value="Short-chain dehydrogenase reductase"/>
    <property type="match status" value="1"/>
</dbReference>
<dbReference type="PROSITE" id="PS00061">
    <property type="entry name" value="ADH_SHORT"/>
    <property type="match status" value="1"/>
</dbReference>
<dbReference type="EMBL" id="JNSL01000003">
    <property type="protein sequence ID" value="KGA21614.1"/>
    <property type="molecule type" value="Genomic_DNA"/>
</dbReference>
<evidence type="ECO:0000256" key="3">
    <source>
        <dbReference type="ARBA" id="ARBA00023027"/>
    </source>
</evidence>
<evidence type="ECO:0000256" key="2">
    <source>
        <dbReference type="ARBA" id="ARBA00023002"/>
    </source>
</evidence>
<organism evidence="5">
    <name type="scientific">freshwater metagenome</name>
    <dbReference type="NCBI Taxonomy" id="449393"/>
    <lineage>
        <taxon>unclassified sequences</taxon>
        <taxon>metagenomes</taxon>
        <taxon>ecological metagenomes</taxon>
    </lineage>
</organism>
<comment type="similarity">
    <text evidence="1">Belongs to the short-chain dehydrogenases/reductases (SDR) family.</text>
</comment>
<evidence type="ECO:0000313" key="5">
    <source>
        <dbReference type="EMBL" id="KGA21614.1"/>
    </source>
</evidence>
<accession>A0A094QH13</accession>
<dbReference type="InterPro" id="IPR057326">
    <property type="entry name" value="KR_dom"/>
</dbReference>
<protein>
    <recommendedName>
        <fullName evidence="4">Ketoreductase domain-containing protein</fullName>
    </recommendedName>
</protein>
<dbReference type="PRINTS" id="PR00081">
    <property type="entry name" value="GDHRDH"/>
</dbReference>
<dbReference type="SMART" id="SM00822">
    <property type="entry name" value="PKS_KR"/>
    <property type="match status" value="1"/>
</dbReference>
<evidence type="ECO:0000256" key="1">
    <source>
        <dbReference type="ARBA" id="ARBA00006484"/>
    </source>
</evidence>
<dbReference type="CDD" id="cd05233">
    <property type="entry name" value="SDR_c"/>
    <property type="match status" value="1"/>
</dbReference>
<dbReference type="Pfam" id="PF13561">
    <property type="entry name" value="adh_short_C2"/>
    <property type="match status" value="1"/>
</dbReference>
<dbReference type="GO" id="GO:0016491">
    <property type="term" value="F:oxidoreductase activity"/>
    <property type="evidence" value="ECO:0007669"/>
    <property type="project" value="UniProtKB-KW"/>
</dbReference>